<sequence>MATANALQLEPVTLEDIPAVVDVWFAAFAESGVRHLFPNTPGVRQWWADANRDDLMHKSFQKYVKVVDTESIDEHGRPRLIAYAKWDLSMIPDRGRRFPPWHEEQPAGECEAFFGGMDQVRLRVMGEQKHYCRKPTPRLRLSRRDTDIDRHRITDLDMLGTHPDFRKRGAASMLVRWGCELADREGVGAYVDASKAGAPLYMKFGFVDHSSPDSTTGIAAMARK</sequence>
<dbReference type="GeneID" id="81430546"/>
<dbReference type="GO" id="GO:0016747">
    <property type="term" value="F:acyltransferase activity, transferring groups other than amino-acyl groups"/>
    <property type="evidence" value="ECO:0007669"/>
    <property type="project" value="InterPro"/>
</dbReference>
<feature type="domain" description="N-acetyltransferase" evidence="1">
    <location>
        <begin position="150"/>
        <end position="206"/>
    </location>
</feature>
<dbReference type="Gene3D" id="3.40.630.30">
    <property type="match status" value="1"/>
</dbReference>
<dbReference type="RefSeq" id="XP_056539076.1">
    <property type="nucleotide sequence ID" value="XM_056691370.1"/>
</dbReference>
<dbReference type="InterPro" id="IPR052523">
    <property type="entry name" value="Trichothecene_AcTrans"/>
</dbReference>
<proteinExistence type="predicted"/>
<comment type="caution">
    <text evidence="2">The sequence shown here is derived from an EMBL/GenBank/DDBJ whole genome shotgun (WGS) entry which is preliminary data.</text>
</comment>
<dbReference type="InterPro" id="IPR000182">
    <property type="entry name" value="GNAT_dom"/>
</dbReference>
<dbReference type="Proteomes" id="UP001149163">
    <property type="component" value="Unassembled WGS sequence"/>
</dbReference>
<dbReference type="Pfam" id="PF00583">
    <property type="entry name" value="Acetyltransf_1"/>
    <property type="match status" value="1"/>
</dbReference>
<dbReference type="InterPro" id="IPR016181">
    <property type="entry name" value="Acyl_CoA_acyltransferase"/>
</dbReference>
<evidence type="ECO:0000259" key="1">
    <source>
        <dbReference type="Pfam" id="PF00583"/>
    </source>
</evidence>
<protein>
    <recommendedName>
        <fullName evidence="1">N-acetyltransferase domain-containing protein</fullName>
    </recommendedName>
</protein>
<dbReference type="EMBL" id="JAPQKN010000007">
    <property type="protein sequence ID" value="KAJ5152768.1"/>
    <property type="molecule type" value="Genomic_DNA"/>
</dbReference>
<reference evidence="2" key="2">
    <citation type="journal article" date="2023" name="IMA Fungus">
        <title>Comparative genomic study of the Penicillium genus elucidates a diverse pangenome and 15 lateral gene transfer events.</title>
        <authorList>
            <person name="Petersen C."/>
            <person name="Sorensen T."/>
            <person name="Nielsen M.R."/>
            <person name="Sondergaard T.E."/>
            <person name="Sorensen J.L."/>
            <person name="Fitzpatrick D.A."/>
            <person name="Frisvad J.C."/>
            <person name="Nielsen K.L."/>
        </authorList>
    </citation>
    <scope>NUCLEOTIDE SEQUENCE</scope>
    <source>
        <strain evidence="2">IBT 26290</strain>
    </source>
</reference>
<name>A0A9W9LFN4_9EURO</name>
<dbReference type="AlphaFoldDB" id="A0A9W9LFN4"/>
<dbReference type="CDD" id="cd04301">
    <property type="entry name" value="NAT_SF"/>
    <property type="match status" value="1"/>
</dbReference>
<reference evidence="2" key="1">
    <citation type="submission" date="2022-11" db="EMBL/GenBank/DDBJ databases">
        <authorList>
            <person name="Petersen C."/>
        </authorList>
    </citation>
    <scope>NUCLEOTIDE SEQUENCE</scope>
    <source>
        <strain evidence="2">IBT 26290</strain>
    </source>
</reference>
<evidence type="ECO:0000313" key="2">
    <source>
        <dbReference type="EMBL" id="KAJ5152768.1"/>
    </source>
</evidence>
<evidence type="ECO:0000313" key="3">
    <source>
        <dbReference type="Proteomes" id="UP001149163"/>
    </source>
</evidence>
<keyword evidence="3" id="KW-1185">Reference proteome</keyword>
<dbReference type="PANTHER" id="PTHR42791">
    <property type="entry name" value="GNAT FAMILY ACETYLTRANSFERASE"/>
    <property type="match status" value="1"/>
</dbReference>
<dbReference type="OrthoDB" id="2115692at2759"/>
<dbReference type="PANTHER" id="PTHR42791:SF1">
    <property type="entry name" value="N-ACETYLTRANSFERASE DOMAIN-CONTAINING PROTEIN"/>
    <property type="match status" value="1"/>
</dbReference>
<dbReference type="SUPFAM" id="SSF55729">
    <property type="entry name" value="Acyl-CoA N-acyltransferases (Nat)"/>
    <property type="match status" value="1"/>
</dbReference>
<organism evidence="2 3">
    <name type="scientific">Penicillium canariense</name>
    <dbReference type="NCBI Taxonomy" id="189055"/>
    <lineage>
        <taxon>Eukaryota</taxon>
        <taxon>Fungi</taxon>
        <taxon>Dikarya</taxon>
        <taxon>Ascomycota</taxon>
        <taxon>Pezizomycotina</taxon>
        <taxon>Eurotiomycetes</taxon>
        <taxon>Eurotiomycetidae</taxon>
        <taxon>Eurotiales</taxon>
        <taxon>Aspergillaceae</taxon>
        <taxon>Penicillium</taxon>
    </lineage>
</organism>
<accession>A0A9W9LFN4</accession>
<gene>
    <name evidence="2" type="ORF">N7482_009246</name>
</gene>